<reference evidence="2 3" key="1">
    <citation type="journal article" date="2013" name="Proc. Natl. Acad. Sci. U.S.A.">
        <title>Fine-scale variation in meiotic recombination in Mimulus inferred from population shotgun sequencing.</title>
        <authorList>
            <person name="Hellsten U."/>
            <person name="Wright K.M."/>
            <person name="Jenkins J."/>
            <person name="Shu S."/>
            <person name="Yuan Y."/>
            <person name="Wessler S.R."/>
            <person name="Schmutz J."/>
            <person name="Willis J.H."/>
            <person name="Rokhsar D.S."/>
        </authorList>
    </citation>
    <scope>NUCLEOTIDE SEQUENCE [LARGE SCALE GENOMIC DNA]</scope>
    <source>
        <strain evidence="3">cv. DUN x IM62</strain>
    </source>
</reference>
<feature type="compositionally biased region" description="Polar residues" evidence="1">
    <location>
        <begin position="224"/>
        <end position="250"/>
    </location>
</feature>
<dbReference type="GO" id="GO:0005663">
    <property type="term" value="C:DNA replication factor C complex"/>
    <property type="evidence" value="ECO:0000318"/>
    <property type="project" value="GO_Central"/>
</dbReference>
<dbReference type="Gene3D" id="3.40.50.300">
    <property type="entry name" value="P-loop containing nucleotide triphosphate hydrolases"/>
    <property type="match status" value="1"/>
</dbReference>
<dbReference type="GO" id="GO:0006261">
    <property type="term" value="P:DNA-templated DNA replication"/>
    <property type="evidence" value="ECO:0000318"/>
    <property type="project" value="GO_Central"/>
</dbReference>
<feature type="region of interest" description="Disordered" evidence="1">
    <location>
        <begin position="118"/>
        <end position="162"/>
    </location>
</feature>
<proteinExistence type="predicted"/>
<dbReference type="PANTHER" id="PTHR11669:SF25">
    <property type="entry name" value="OS02G0704966 PROTEIN"/>
    <property type="match status" value="1"/>
</dbReference>
<keyword evidence="3" id="KW-1185">Reference proteome</keyword>
<dbReference type="GO" id="GO:0003677">
    <property type="term" value="F:DNA binding"/>
    <property type="evidence" value="ECO:0007669"/>
    <property type="project" value="InterPro"/>
</dbReference>
<dbReference type="eggNOG" id="KOG2035">
    <property type="taxonomic scope" value="Eukaryota"/>
</dbReference>
<dbReference type="EMBL" id="KI631018">
    <property type="protein sequence ID" value="EYU31199.1"/>
    <property type="molecule type" value="Genomic_DNA"/>
</dbReference>
<dbReference type="PANTHER" id="PTHR11669">
    <property type="entry name" value="REPLICATION FACTOR C / DNA POLYMERASE III GAMMA-TAU SUBUNIT"/>
    <property type="match status" value="1"/>
</dbReference>
<dbReference type="GO" id="GO:0005634">
    <property type="term" value="C:nucleus"/>
    <property type="evidence" value="ECO:0000318"/>
    <property type="project" value="GO_Central"/>
</dbReference>
<dbReference type="InterPro" id="IPR050238">
    <property type="entry name" value="DNA_Rep/Repair_Clamp_Loader"/>
</dbReference>
<dbReference type="STRING" id="4155.A0A022QUC8"/>
<evidence type="ECO:0008006" key="4">
    <source>
        <dbReference type="Google" id="ProtNLM"/>
    </source>
</evidence>
<feature type="compositionally biased region" description="Polar residues" evidence="1">
    <location>
        <begin position="41"/>
        <end position="54"/>
    </location>
</feature>
<gene>
    <name evidence="2" type="ORF">MIMGU_mgv1a019860mg</name>
</gene>
<sequence length="666" mass="75810">HHNRGRNVYEPSDTETDWPDSPRRHIRQQPGITGFDHTRNNKSPLTRMPSSTMLQMDPPFSGPARRKSSRSPYKPRVDGGNNVCLFSQSERRIVSPDNNRENLSPFSISERRRFISPYRQNNNHDSSKPIDAFNNSSKRGASAPRARRRERGQPIDRFPSVGEMNEMVANAQISRVLSGHVQNFDSTDSISPGDIFFSREYPGFQNAVSTKNTRVDPTRFVNRNPGSNHRNSSFAESRQSRVSNSSGKTSDSTKKFIENRRKSQGDAWFSCLKKGSCNTSLHKSSEKERTFDEASFIEKAIVVESLRPFWADKHQPASLIGFTCHKQEALFLQELATSEIFPHILLKGPHGSGKKALTMALLREIYGDPVWNISHNLRYFHILESKPTQVVVPVTSSPHHVELNVHSEPKAAFALTALVKQISRDYAVAPEISTVDTKSDYKVLVLYDVDKATENVQHLIKWIMDGYSDSCKLILCCEDDLDVLESVTNRCKVVTVEAPATHEVMEVLNQIARKEGFELSTRFAANIANKSKQNLRRAIMALEACKAHNYPFADDQPIPLGWEEALVELAADILADPVPKRLFIIRGKIQKLLSDFYCHLYYLFVQKLVEQFLKGIEATLKRELYYWYAYYDKRLPTGTSALLKLEEFVVKFMSIYRKSSSNRQLS</sequence>
<feature type="non-terminal residue" evidence="2">
    <location>
        <position position="1"/>
    </location>
</feature>
<dbReference type="InterPro" id="IPR008921">
    <property type="entry name" value="DNA_pol3_clamp-load_cplx_C"/>
</dbReference>
<dbReference type="Pfam" id="PF21960">
    <property type="entry name" value="RCF1-5-like_lid"/>
    <property type="match status" value="1"/>
</dbReference>
<dbReference type="Gene3D" id="1.10.8.60">
    <property type="match status" value="1"/>
</dbReference>
<dbReference type="Pfam" id="PF22534">
    <property type="entry name" value="RFC_C"/>
    <property type="match status" value="1"/>
</dbReference>
<organism evidence="2 3">
    <name type="scientific">Erythranthe guttata</name>
    <name type="common">Yellow monkey flower</name>
    <name type="synonym">Mimulus guttatus</name>
    <dbReference type="NCBI Taxonomy" id="4155"/>
    <lineage>
        <taxon>Eukaryota</taxon>
        <taxon>Viridiplantae</taxon>
        <taxon>Streptophyta</taxon>
        <taxon>Embryophyta</taxon>
        <taxon>Tracheophyta</taxon>
        <taxon>Spermatophyta</taxon>
        <taxon>Magnoliopsida</taxon>
        <taxon>eudicotyledons</taxon>
        <taxon>Gunneridae</taxon>
        <taxon>Pentapetalae</taxon>
        <taxon>asterids</taxon>
        <taxon>lamiids</taxon>
        <taxon>Lamiales</taxon>
        <taxon>Phrymaceae</taxon>
        <taxon>Erythranthe</taxon>
    </lineage>
</organism>
<accession>A0A022QUC8</accession>
<dbReference type="AlphaFoldDB" id="A0A022QUC8"/>
<feature type="region of interest" description="Disordered" evidence="1">
    <location>
        <begin position="1"/>
        <end position="82"/>
    </location>
</feature>
<dbReference type="SUPFAM" id="SSF48019">
    <property type="entry name" value="post-AAA+ oligomerization domain-like"/>
    <property type="match status" value="1"/>
</dbReference>
<dbReference type="InterPro" id="IPR027417">
    <property type="entry name" value="P-loop_NTPase"/>
</dbReference>
<evidence type="ECO:0000313" key="2">
    <source>
        <dbReference type="EMBL" id="EYU31199.1"/>
    </source>
</evidence>
<feature type="region of interest" description="Disordered" evidence="1">
    <location>
        <begin position="208"/>
        <end position="256"/>
    </location>
</feature>
<dbReference type="Proteomes" id="UP000030748">
    <property type="component" value="Unassembled WGS sequence"/>
</dbReference>
<evidence type="ECO:0000256" key="1">
    <source>
        <dbReference type="SAM" id="MobiDB-lite"/>
    </source>
</evidence>
<dbReference type="FunFam" id="1.10.8.60:FF:000030">
    <property type="entry name" value="replication factor C subunit 3"/>
    <property type="match status" value="1"/>
</dbReference>
<evidence type="ECO:0000313" key="3">
    <source>
        <dbReference type="Proteomes" id="UP000030748"/>
    </source>
</evidence>
<dbReference type="SUPFAM" id="SSF52540">
    <property type="entry name" value="P-loop containing nucleoside triphosphate hydrolases"/>
    <property type="match status" value="1"/>
</dbReference>
<name>A0A022QUC8_ERYGU</name>
<dbReference type="Gene3D" id="1.20.272.10">
    <property type="match status" value="1"/>
</dbReference>
<dbReference type="GO" id="GO:0006281">
    <property type="term" value="P:DNA repair"/>
    <property type="evidence" value="ECO:0000318"/>
    <property type="project" value="GO_Central"/>
</dbReference>
<protein>
    <recommendedName>
        <fullName evidence="4">Replication factor C C-terminal domain-containing protein</fullName>
    </recommendedName>
</protein>